<feature type="domain" description="SKP1 component dimerisation" evidence="1">
    <location>
        <begin position="178"/>
        <end position="224"/>
    </location>
</feature>
<organism evidence="2">
    <name type="scientific">Trypanosoma vivax (strain Y486)</name>
    <dbReference type="NCBI Taxonomy" id="1055687"/>
    <lineage>
        <taxon>Eukaryota</taxon>
        <taxon>Discoba</taxon>
        <taxon>Euglenozoa</taxon>
        <taxon>Kinetoplastea</taxon>
        <taxon>Metakinetoplastina</taxon>
        <taxon>Trypanosomatida</taxon>
        <taxon>Trypanosomatidae</taxon>
        <taxon>Trypanosoma</taxon>
        <taxon>Duttonella</taxon>
    </lineage>
</organism>
<accession>G0U875</accession>
<gene>
    <name evidence="2" type="ORF">TVY486_1011280</name>
</gene>
<reference evidence="2" key="1">
    <citation type="journal article" date="2012" name="Proc. Natl. Acad. Sci. U.S.A.">
        <title>Antigenic diversity is generated by distinct evolutionary mechanisms in African trypanosome species.</title>
        <authorList>
            <person name="Jackson A.P."/>
            <person name="Berry A."/>
            <person name="Aslett M."/>
            <person name="Allison H.C."/>
            <person name="Burton P."/>
            <person name="Vavrova-Anderson J."/>
            <person name="Brown R."/>
            <person name="Browne H."/>
            <person name="Corton N."/>
            <person name="Hauser H."/>
            <person name="Gamble J."/>
            <person name="Gilderthorp R."/>
            <person name="Marcello L."/>
            <person name="McQuillan J."/>
            <person name="Otto T.D."/>
            <person name="Quail M.A."/>
            <person name="Sanders M.J."/>
            <person name="van Tonder A."/>
            <person name="Ginger M.L."/>
            <person name="Field M.C."/>
            <person name="Barry J.D."/>
            <person name="Hertz-Fowler C."/>
            <person name="Berriman M."/>
        </authorList>
    </citation>
    <scope>NUCLEOTIDE SEQUENCE</scope>
    <source>
        <strain evidence="2">Y486</strain>
    </source>
</reference>
<dbReference type="SUPFAM" id="SSF54695">
    <property type="entry name" value="POZ domain"/>
    <property type="match status" value="1"/>
</dbReference>
<dbReference type="EMBL" id="HE573026">
    <property type="protein sequence ID" value="CCC52085.1"/>
    <property type="molecule type" value="Genomic_DNA"/>
</dbReference>
<dbReference type="InterPro" id="IPR016897">
    <property type="entry name" value="SKP1"/>
</dbReference>
<evidence type="ECO:0000313" key="2">
    <source>
        <dbReference type="EMBL" id="CCC52085.1"/>
    </source>
</evidence>
<protein>
    <recommendedName>
        <fullName evidence="1">SKP1 component dimerisation domain-containing protein</fullName>
    </recommendedName>
</protein>
<dbReference type="PANTHER" id="PTHR11165">
    <property type="entry name" value="SKP1"/>
    <property type="match status" value="1"/>
</dbReference>
<dbReference type="SUPFAM" id="SSF81382">
    <property type="entry name" value="Skp1 dimerisation domain-like"/>
    <property type="match status" value="1"/>
</dbReference>
<dbReference type="InterPro" id="IPR011333">
    <property type="entry name" value="SKP1/BTB/POZ_sf"/>
</dbReference>
<dbReference type="InterPro" id="IPR016072">
    <property type="entry name" value="Skp1_comp_dimer"/>
</dbReference>
<dbReference type="InterPro" id="IPR036296">
    <property type="entry name" value="SKP1-like_dim_sf"/>
</dbReference>
<dbReference type="VEuPathDB" id="TriTrypDB:TvY486_1011280"/>
<dbReference type="AlphaFoldDB" id="G0U875"/>
<sequence>MSDQLVVLIGSDGKRATVSRAVATQASMLLRELLDGREANTVTEYSSDNESPEGSLTIDDQSCDAADAIPTVELPFPYFTGALLERVCEHMMYHYGHSPLNRSTPSLELQGLQSSVADCGSVVSGASTCRSTMRDIPRPMTLPLSEYLDAFDQNFIKDWDEETTILMVKAATLFNYRELINLASARLAVYLSEKSVEGLRAFLGEEGDFDPEEELQLRKELERALD</sequence>
<evidence type="ECO:0000259" key="1">
    <source>
        <dbReference type="Pfam" id="PF01466"/>
    </source>
</evidence>
<name>G0U875_TRYVY</name>
<dbReference type="GO" id="GO:0006511">
    <property type="term" value="P:ubiquitin-dependent protein catabolic process"/>
    <property type="evidence" value="ECO:0007669"/>
    <property type="project" value="InterPro"/>
</dbReference>
<proteinExistence type="predicted"/>
<dbReference type="Gene3D" id="3.30.710.10">
    <property type="entry name" value="Potassium Channel Kv1.1, Chain A"/>
    <property type="match status" value="1"/>
</dbReference>
<dbReference type="Pfam" id="PF01466">
    <property type="entry name" value="Skp1"/>
    <property type="match status" value="1"/>
</dbReference>